<dbReference type="InterPro" id="IPR004299">
    <property type="entry name" value="MBOAT_fam"/>
</dbReference>
<dbReference type="GO" id="GO:0016020">
    <property type="term" value="C:membrane"/>
    <property type="evidence" value="ECO:0007669"/>
    <property type="project" value="UniProtKB-SubCell"/>
</dbReference>
<keyword evidence="13" id="KW-1208">Phospholipid metabolism</keyword>
<dbReference type="EMBL" id="CAJHNH020001198">
    <property type="protein sequence ID" value="CAG5121954.1"/>
    <property type="molecule type" value="Genomic_DNA"/>
</dbReference>
<comment type="subcellular location">
    <subcellularLocation>
        <location evidence="2">Endoplasmic reticulum</location>
    </subcellularLocation>
    <subcellularLocation>
        <location evidence="1">Membrane</location>
        <topology evidence="1">Multi-pass membrane protein</topology>
    </subcellularLocation>
</comment>
<dbReference type="GO" id="GO:0006656">
    <property type="term" value="P:phosphatidylcholine biosynthetic process"/>
    <property type="evidence" value="ECO:0007669"/>
    <property type="project" value="TreeGrafter"/>
</dbReference>
<keyword evidence="9 19" id="KW-1133">Transmembrane helix</keyword>
<protein>
    <recommendedName>
        <fullName evidence="18">Lysophospholipid acyltransferase 5</fullName>
        <ecNumber evidence="16">2.3.1.23</ecNumber>
        <ecNumber evidence="17">2.3.1.n6</ecNumber>
    </recommendedName>
</protein>
<dbReference type="PANTHER" id="PTHR13906">
    <property type="entry name" value="PORCUPINE"/>
    <property type="match status" value="1"/>
</dbReference>
<dbReference type="GO" id="GO:0047184">
    <property type="term" value="F:1-acylglycerophosphocholine O-acyltransferase activity"/>
    <property type="evidence" value="ECO:0007669"/>
    <property type="project" value="UniProtKB-EC"/>
</dbReference>
<dbReference type="EC" id="2.3.1.n6" evidence="17"/>
<gene>
    <name evidence="20" type="ORF">CUNI_LOCUS7512</name>
</gene>
<reference evidence="20" key="1">
    <citation type="submission" date="2021-04" db="EMBL/GenBank/DDBJ databases">
        <authorList>
            <consortium name="Molecular Ecology Group"/>
        </authorList>
    </citation>
    <scope>NUCLEOTIDE SEQUENCE</scope>
</reference>
<evidence type="ECO:0000256" key="12">
    <source>
        <dbReference type="ARBA" id="ARBA00023209"/>
    </source>
</evidence>
<keyword evidence="5" id="KW-0444">Lipid biosynthesis</keyword>
<feature type="transmembrane region" description="Helical" evidence="19">
    <location>
        <begin position="74"/>
        <end position="103"/>
    </location>
</feature>
<evidence type="ECO:0000256" key="17">
    <source>
        <dbReference type="ARBA" id="ARBA00038923"/>
    </source>
</evidence>
<evidence type="ECO:0000256" key="7">
    <source>
        <dbReference type="ARBA" id="ARBA00022692"/>
    </source>
</evidence>
<evidence type="ECO:0000256" key="1">
    <source>
        <dbReference type="ARBA" id="ARBA00004141"/>
    </source>
</evidence>
<evidence type="ECO:0000256" key="9">
    <source>
        <dbReference type="ARBA" id="ARBA00022989"/>
    </source>
</evidence>
<feature type="transmembrane region" description="Helical" evidence="19">
    <location>
        <begin position="207"/>
        <end position="224"/>
    </location>
</feature>
<evidence type="ECO:0000256" key="2">
    <source>
        <dbReference type="ARBA" id="ARBA00004240"/>
    </source>
</evidence>
<keyword evidence="11 19" id="KW-0472">Membrane</keyword>
<evidence type="ECO:0000256" key="13">
    <source>
        <dbReference type="ARBA" id="ARBA00023264"/>
    </source>
</evidence>
<dbReference type="Pfam" id="PF03062">
    <property type="entry name" value="MBOAT"/>
    <property type="match status" value="1"/>
</dbReference>
<evidence type="ECO:0000313" key="20">
    <source>
        <dbReference type="EMBL" id="CAG5121954.1"/>
    </source>
</evidence>
<feature type="transmembrane region" description="Helical" evidence="19">
    <location>
        <begin position="6"/>
        <end position="32"/>
    </location>
</feature>
<keyword evidence="6" id="KW-0808">Transferase</keyword>
<evidence type="ECO:0000256" key="8">
    <source>
        <dbReference type="ARBA" id="ARBA00022824"/>
    </source>
</evidence>
<dbReference type="InterPro" id="IPR049941">
    <property type="entry name" value="LPLAT_7/PORCN-like"/>
</dbReference>
<dbReference type="PANTHER" id="PTHR13906:SF14">
    <property type="entry name" value="LYSOPHOSPHOLIPID ACYLTRANSFERASE 5"/>
    <property type="match status" value="1"/>
</dbReference>
<evidence type="ECO:0000256" key="16">
    <source>
        <dbReference type="ARBA" id="ARBA00026120"/>
    </source>
</evidence>
<feature type="non-terminal residue" evidence="20">
    <location>
        <position position="319"/>
    </location>
</feature>
<dbReference type="GO" id="GO:0030258">
    <property type="term" value="P:lipid modification"/>
    <property type="evidence" value="ECO:0007669"/>
    <property type="project" value="TreeGrafter"/>
</dbReference>
<comment type="caution">
    <text evidence="20">The sequence shown here is derived from an EMBL/GenBank/DDBJ whole genome shotgun (WGS) entry which is preliminary data.</text>
</comment>
<sequence length="319" mass="35795">MVSANIASVIGVPEGVIKLLLSILIGYPLALLHRLPLFYSAPSTLKHLVIFIEGASICYYNFGIDTVHMWLNVTIIYLVILLCGGSKFSVIFAFVFNTCYLVIGYYTQVPFQDFGISWTMPHCVLTLRLSGVAFDYYDSKRKTADKDVLLSEKPGYIEMLGHSFFFGGVLVGPQFSLKRYLNYVNGEYADRKISGASDSIRTSLEKLMVGMFYLATFQLLALYIPDSYLTSSSFHDLGFLTKCALITIWGKNALHKYVGVWLIQEGSLILTGMSYNGVDEKGQAKWDGCTNIKVWQLETGESFSDFIQSFNVNTNQWMA</sequence>
<evidence type="ECO:0000256" key="4">
    <source>
        <dbReference type="ARBA" id="ARBA00010323"/>
    </source>
</evidence>
<keyword evidence="14" id="KW-0012">Acyltransferase</keyword>
<organism evidence="20 21">
    <name type="scientific">Candidula unifasciata</name>
    <dbReference type="NCBI Taxonomy" id="100452"/>
    <lineage>
        <taxon>Eukaryota</taxon>
        <taxon>Metazoa</taxon>
        <taxon>Spiralia</taxon>
        <taxon>Lophotrochozoa</taxon>
        <taxon>Mollusca</taxon>
        <taxon>Gastropoda</taxon>
        <taxon>Heterobranchia</taxon>
        <taxon>Euthyneura</taxon>
        <taxon>Panpulmonata</taxon>
        <taxon>Eupulmonata</taxon>
        <taxon>Stylommatophora</taxon>
        <taxon>Helicina</taxon>
        <taxon>Helicoidea</taxon>
        <taxon>Geomitridae</taxon>
        <taxon>Candidula</taxon>
    </lineage>
</organism>
<dbReference type="GO" id="GO:0005783">
    <property type="term" value="C:endoplasmic reticulum"/>
    <property type="evidence" value="ECO:0007669"/>
    <property type="project" value="UniProtKB-SubCell"/>
</dbReference>
<accession>A0A8S3YYA5</accession>
<evidence type="ECO:0000256" key="14">
    <source>
        <dbReference type="ARBA" id="ARBA00023315"/>
    </source>
</evidence>
<comment type="pathway">
    <text evidence="3">Lipid metabolism; phospholipid metabolism.</text>
</comment>
<keyword evidence="12" id="KW-0594">Phospholipid biosynthesis</keyword>
<evidence type="ECO:0000256" key="18">
    <source>
        <dbReference type="ARBA" id="ARBA00039721"/>
    </source>
</evidence>
<feature type="transmembrane region" description="Helical" evidence="19">
    <location>
        <begin position="44"/>
        <end position="62"/>
    </location>
</feature>
<evidence type="ECO:0000256" key="3">
    <source>
        <dbReference type="ARBA" id="ARBA00005074"/>
    </source>
</evidence>
<keyword evidence="10" id="KW-0443">Lipid metabolism</keyword>
<dbReference type="GO" id="GO:0071617">
    <property type="term" value="F:lysophospholipid acyltransferase activity"/>
    <property type="evidence" value="ECO:0007669"/>
    <property type="project" value="TreeGrafter"/>
</dbReference>
<comment type="similarity">
    <text evidence="4">Belongs to the membrane-bound acyltransferase family.</text>
</comment>
<keyword evidence="8" id="KW-0256">Endoplasmic reticulum</keyword>
<dbReference type="EC" id="2.3.1.23" evidence="16"/>
<comment type="pathway">
    <text evidence="15">Phospholipid metabolism.</text>
</comment>
<dbReference type="AlphaFoldDB" id="A0A8S3YYA5"/>
<evidence type="ECO:0000313" key="21">
    <source>
        <dbReference type="Proteomes" id="UP000678393"/>
    </source>
</evidence>
<dbReference type="OrthoDB" id="5974730at2759"/>
<dbReference type="Proteomes" id="UP000678393">
    <property type="component" value="Unassembled WGS sequence"/>
</dbReference>
<evidence type="ECO:0000256" key="10">
    <source>
        <dbReference type="ARBA" id="ARBA00023098"/>
    </source>
</evidence>
<keyword evidence="7 19" id="KW-0812">Transmembrane</keyword>
<evidence type="ECO:0000256" key="6">
    <source>
        <dbReference type="ARBA" id="ARBA00022679"/>
    </source>
</evidence>
<evidence type="ECO:0000256" key="11">
    <source>
        <dbReference type="ARBA" id="ARBA00023136"/>
    </source>
</evidence>
<keyword evidence="21" id="KW-1185">Reference proteome</keyword>
<evidence type="ECO:0000256" key="19">
    <source>
        <dbReference type="SAM" id="Phobius"/>
    </source>
</evidence>
<evidence type="ECO:0000256" key="5">
    <source>
        <dbReference type="ARBA" id="ARBA00022516"/>
    </source>
</evidence>
<evidence type="ECO:0000256" key="15">
    <source>
        <dbReference type="ARBA" id="ARBA00025707"/>
    </source>
</evidence>
<proteinExistence type="inferred from homology"/>
<name>A0A8S3YYA5_9EUPU</name>